<dbReference type="GO" id="GO:0051131">
    <property type="term" value="P:chaperone-mediated protein complex assembly"/>
    <property type="evidence" value="ECO:0007669"/>
    <property type="project" value="TreeGrafter"/>
</dbReference>
<sequence>QNYSLEEFKYVKNLSLGDHDQIVNLEKKIKKLGENKIPLRFQILNGPLTDETKHYILEKIDNFYAMDEENNEYHKLNNWVKHIEKIPFNSYTPSDFGPDQANEKLVYCKKCLDESVYGHEESKLEILRICAKNITSPSGLGNVIGIQGPMGNGKTTLIKNGLAKALGKKFYFVGLGGATDSSFLAGHSYTWEGSDCGIIVKALQNAGKMDLIIYFDELDKVSQTERGAEIYNILCHITDSS</sequence>
<dbReference type="PANTHER" id="PTHR43718">
    <property type="entry name" value="LON PROTEASE"/>
    <property type="match status" value="1"/>
</dbReference>
<dbReference type="GO" id="GO:0005759">
    <property type="term" value="C:mitochondrial matrix"/>
    <property type="evidence" value="ECO:0007669"/>
    <property type="project" value="TreeGrafter"/>
</dbReference>
<proteinExistence type="predicted"/>
<gene>
    <name evidence="2" type="ORF">S01H1_73552</name>
</gene>
<feature type="non-terminal residue" evidence="2">
    <location>
        <position position="241"/>
    </location>
</feature>
<dbReference type="AlphaFoldDB" id="X0X012"/>
<accession>X0X012</accession>
<comment type="caution">
    <text evidence="2">The sequence shown here is derived from an EMBL/GenBank/DDBJ whole genome shotgun (WGS) entry which is preliminary data.</text>
</comment>
<dbReference type="PANTHER" id="PTHR43718:SF2">
    <property type="entry name" value="LON PROTEASE HOMOLOG, MITOCHONDRIAL"/>
    <property type="match status" value="1"/>
</dbReference>
<feature type="non-terminal residue" evidence="2">
    <location>
        <position position="1"/>
    </location>
</feature>
<dbReference type="InterPro" id="IPR027065">
    <property type="entry name" value="Lon_Prtase"/>
</dbReference>
<dbReference type="SUPFAM" id="SSF52540">
    <property type="entry name" value="P-loop containing nucleoside triphosphate hydrolases"/>
    <property type="match status" value="1"/>
</dbReference>
<evidence type="ECO:0000259" key="1">
    <source>
        <dbReference type="Pfam" id="PF00004"/>
    </source>
</evidence>
<feature type="domain" description="ATPase AAA-type core" evidence="1">
    <location>
        <begin position="147"/>
        <end position="236"/>
    </location>
</feature>
<dbReference type="Pfam" id="PF00004">
    <property type="entry name" value="AAA"/>
    <property type="match status" value="1"/>
</dbReference>
<protein>
    <recommendedName>
        <fullName evidence="1">ATPase AAA-type core domain-containing protein</fullName>
    </recommendedName>
</protein>
<evidence type="ECO:0000313" key="2">
    <source>
        <dbReference type="EMBL" id="GAG29988.1"/>
    </source>
</evidence>
<dbReference type="GO" id="GO:0003697">
    <property type="term" value="F:single-stranded DNA binding"/>
    <property type="evidence" value="ECO:0007669"/>
    <property type="project" value="TreeGrafter"/>
</dbReference>
<dbReference type="GO" id="GO:0005524">
    <property type="term" value="F:ATP binding"/>
    <property type="evidence" value="ECO:0007669"/>
    <property type="project" value="InterPro"/>
</dbReference>
<dbReference type="InterPro" id="IPR027417">
    <property type="entry name" value="P-loop_NTPase"/>
</dbReference>
<dbReference type="GO" id="GO:0016887">
    <property type="term" value="F:ATP hydrolysis activity"/>
    <property type="evidence" value="ECO:0007669"/>
    <property type="project" value="InterPro"/>
</dbReference>
<dbReference type="GO" id="GO:0007005">
    <property type="term" value="P:mitochondrion organization"/>
    <property type="evidence" value="ECO:0007669"/>
    <property type="project" value="TreeGrafter"/>
</dbReference>
<dbReference type="InterPro" id="IPR003959">
    <property type="entry name" value="ATPase_AAA_core"/>
</dbReference>
<dbReference type="GO" id="GO:0006515">
    <property type="term" value="P:protein quality control for misfolded or incompletely synthesized proteins"/>
    <property type="evidence" value="ECO:0007669"/>
    <property type="project" value="TreeGrafter"/>
</dbReference>
<dbReference type="GO" id="GO:0004176">
    <property type="term" value="F:ATP-dependent peptidase activity"/>
    <property type="evidence" value="ECO:0007669"/>
    <property type="project" value="InterPro"/>
</dbReference>
<dbReference type="EMBL" id="BARS01049154">
    <property type="protein sequence ID" value="GAG29988.1"/>
    <property type="molecule type" value="Genomic_DNA"/>
</dbReference>
<name>X0X012_9ZZZZ</name>
<dbReference type="Gene3D" id="3.40.50.300">
    <property type="entry name" value="P-loop containing nucleotide triphosphate hydrolases"/>
    <property type="match status" value="1"/>
</dbReference>
<reference evidence="2" key="1">
    <citation type="journal article" date="2014" name="Front. Microbiol.">
        <title>High frequency of phylogenetically diverse reductive dehalogenase-homologous genes in deep subseafloor sedimentary metagenomes.</title>
        <authorList>
            <person name="Kawai M."/>
            <person name="Futagami T."/>
            <person name="Toyoda A."/>
            <person name="Takaki Y."/>
            <person name="Nishi S."/>
            <person name="Hori S."/>
            <person name="Arai W."/>
            <person name="Tsubouchi T."/>
            <person name="Morono Y."/>
            <person name="Uchiyama I."/>
            <person name="Ito T."/>
            <person name="Fujiyama A."/>
            <person name="Inagaki F."/>
            <person name="Takami H."/>
        </authorList>
    </citation>
    <scope>NUCLEOTIDE SEQUENCE</scope>
    <source>
        <strain evidence="2">Expedition CK06-06</strain>
    </source>
</reference>
<organism evidence="2">
    <name type="scientific">marine sediment metagenome</name>
    <dbReference type="NCBI Taxonomy" id="412755"/>
    <lineage>
        <taxon>unclassified sequences</taxon>
        <taxon>metagenomes</taxon>
        <taxon>ecological metagenomes</taxon>
    </lineage>
</organism>
<dbReference type="GO" id="GO:0004252">
    <property type="term" value="F:serine-type endopeptidase activity"/>
    <property type="evidence" value="ECO:0007669"/>
    <property type="project" value="InterPro"/>
</dbReference>